<dbReference type="Pfam" id="PF04525">
    <property type="entry name" value="LOR"/>
    <property type="match status" value="1"/>
</dbReference>
<dbReference type="InterPro" id="IPR025659">
    <property type="entry name" value="Tubby-like_C"/>
</dbReference>
<evidence type="ECO:0000313" key="3">
    <source>
        <dbReference type="Proteomes" id="UP001497512"/>
    </source>
</evidence>
<dbReference type="InterPro" id="IPR038595">
    <property type="entry name" value="LOR_sf"/>
</dbReference>
<reference evidence="2" key="1">
    <citation type="submission" date="2024-02" db="EMBL/GenBank/DDBJ databases">
        <authorList>
            <consortium name="ELIXIR-Norway"/>
            <consortium name="Elixir Norway"/>
        </authorList>
    </citation>
    <scope>NUCLEOTIDE SEQUENCE</scope>
</reference>
<dbReference type="PANTHER" id="PTHR31087:SF85">
    <property type="entry name" value="PROTEIN LURP-ONE-RELATED 7"/>
    <property type="match status" value="1"/>
</dbReference>
<dbReference type="InterPro" id="IPR007612">
    <property type="entry name" value="LOR"/>
</dbReference>
<gene>
    <name evidence="2" type="ORF">CSSPTR1EN2_LOCUS10333</name>
</gene>
<comment type="similarity">
    <text evidence="1">Belongs to the LOR family.</text>
</comment>
<name>A0ABP0U247_9BRYO</name>
<organism evidence="2 3">
    <name type="scientific">Sphagnum troendelagicum</name>
    <dbReference type="NCBI Taxonomy" id="128251"/>
    <lineage>
        <taxon>Eukaryota</taxon>
        <taxon>Viridiplantae</taxon>
        <taxon>Streptophyta</taxon>
        <taxon>Embryophyta</taxon>
        <taxon>Bryophyta</taxon>
        <taxon>Sphagnophytina</taxon>
        <taxon>Sphagnopsida</taxon>
        <taxon>Sphagnales</taxon>
        <taxon>Sphagnaceae</taxon>
        <taxon>Sphagnum</taxon>
    </lineage>
</organism>
<dbReference type="EMBL" id="OZ019910">
    <property type="protein sequence ID" value="CAK9210785.1"/>
    <property type="molecule type" value="Genomic_DNA"/>
</dbReference>
<evidence type="ECO:0000313" key="2">
    <source>
        <dbReference type="EMBL" id="CAK9210785.1"/>
    </source>
</evidence>
<proteinExistence type="inferred from homology"/>
<sequence length="212" mass="24133">MGSLAESMGGPVIGKQYCLFDPAQYTIKHAGKKPVFTNKWEISDASGIVVFEAIRQKTNSCTWSFKYETRVTDAQGKLVARFKFTGSKWQVFDGESDEVLCTVKEDKLDLKVFRAFNSQVQNQPDYKTKTNNMSLCMPWSLVILHGKEALAEVSLKKSKWLHLNEYLVEMNEGADAVFVLLLVLMMHDMERMFASVKAISISPYRFYPALTF</sequence>
<dbReference type="Gene3D" id="2.40.160.200">
    <property type="entry name" value="LURP1-related"/>
    <property type="match status" value="1"/>
</dbReference>
<dbReference type="Proteomes" id="UP001497512">
    <property type="component" value="Chromosome 18"/>
</dbReference>
<dbReference type="SUPFAM" id="SSF54518">
    <property type="entry name" value="Tubby C-terminal domain-like"/>
    <property type="match status" value="1"/>
</dbReference>
<dbReference type="PANTHER" id="PTHR31087">
    <property type="match status" value="1"/>
</dbReference>
<protein>
    <submittedName>
        <fullName evidence="2">Uncharacterized protein</fullName>
    </submittedName>
</protein>
<keyword evidence="3" id="KW-1185">Reference proteome</keyword>
<evidence type="ECO:0000256" key="1">
    <source>
        <dbReference type="ARBA" id="ARBA00005437"/>
    </source>
</evidence>
<accession>A0ABP0U247</accession>